<evidence type="ECO:0000256" key="8">
    <source>
        <dbReference type="PROSITE-ProRule" id="PRU01360"/>
    </source>
</evidence>
<proteinExistence type="inferred from homology"/>
<dbReference type="PROSITE" id="PS52016">
    <property type="entry name" value="TONB_DEPENDENT_REC_3"/>
    <property type="match status" value="1"/>
</dbReference>
<dbReference type="Pfam" id="PF07715">
    <property type="entry name" value="Plug"/>
    <property type="match status" value="1"/>
</dbReference>
<comment type="similarity">
    <text evidence="8">Belongs to the TonB-dependent receptor family.</text>
</comment>
<dbReference type="PANTHER" id="PTHR30069">
    <property type="entry name" value="TONB-DEPENDENT OUTER MEMBRANE RECEPTOR"/>
    <property type="match status" value="1"/>
</dbReference>
<dbReference type="SUPFAM" id="SSF49464">
    <property type="entry name" value="Carboxypeptidase regulatory domain-like"/>
    <property type="match status" value="1"/>
</dbReference>
<dbReference type="Gene3D" id="2.60.40.1120">
    <property type="entry name" value="Carboxypeptidase-like, regulatory domain"/>
    <property type="match status" value="1"/>
</dbReference>
<keyword evidence="6 8" id="KW-0472">Membrane</keyword>
<keyword evidence="2 8" id="KW-0813">Transport</keyword>
<accession>A0ABV9L1M7</accession>
<dbReference type="NCBIfam" id="TIGR04056">
    <property type="entry name" value="OMP_RagA_SusC"/>
    <property type="match status" value="1"/>
</dbReference>
<dbReference type="Gene3D" id="2.40.170.20">
    <property type="entry name" value="TonB-dependent receptor, beta-barrel domain"/>
    <property type="match status" value="1"/>
</dbReference>
<comment type="caution">
    <text evidence="11">The sequence shown here is derived from an EMBL/GenBank/DDBJ whole genome shotgun (WGS) entry which is preliminary data.</text>
</comment>
<dbReference type="InterPro" id="IPR037066">
    <property type="entry name" value="Plug_dom_sf"/>
</dbReference>
<evidence type="ECO:0000256" key="2">
    <source>
        <dbReference type="ARBA" id="ARBA00022448"/>
    </source>
</evidence>
<evidence type="ECO:0000256" key="1">
    <source>
        <dbReference type="ARBA" id="ARBA00004571"/>
    </source>
</evidence>
<keyword evidence="4 8" id="KW-0812">Transmembrane</keyword>
<dbReference type="NCBIfam" id="TIGR04057">
    <property type="entry name" value="SusC_RagA_signa"/>
    <property type="match status" value="1"/>
</dbReference>
<dbReference type="EMBL" id="JBHSGN010000121">
    <property type="protein sequence ID" value="MFC4676129.1"/>
    <property type="molecule type" value="Genomic_DNA"/>
</dbReference>
<dbReference type="Pfam" id="PF13715">
    <property type="entry name" value="CarbopepD_reg_2"/>
    <property type="match status" value="1"/>
</dbReference>
<gene>
    <name evidence="11" type="ORF">ACFO6W_20805</name>
</gene>
<sequence>MKINYDEKRKRRYPKFIWILLCAFMCLSNAYSQKTITGKVTDSHQEALAGVSVVLKGATVGTFTDIDGAYKITVPSGDASLEFSFLGFKPQTVIVGNRSQINIALVENLKELDEVVVVGYGVQKRAHLTGSVSQITSEDIVKAPMQNVSNMLTGKLPGLTSLQRSGKPGDDGATFYVRGLNSFAGGNGPMIVVDGVPRTIDNLNPNDIESVSVLKDAAASVYGIQGANGVILITTKSGSEGPAKIFYDGSMTWTANTAMPEYLNARDYMYWHNKASQMDGLDPLWTAGIQNKVMSNDPNSVFGQTDWLDKIFRTGITQQHNISASGATERVKYYASIGFMNQEGTLINTGLKRYNVRTNLDIQVAKNLKFSIGLSGDRRDRHWPGTAIGNQTEFSPIRQAIAAIPIFKSEYDGMNVAWNNGTYNNNGYAALTESGWKNNTQWQLNSNYKLEYDLSGLTDVLKGLKASIFAAYNYSNTTDDNYDRYYEVYSINGNFDQGVSGASGYTKGNSYSKSASWGDTWMLRPQLDYSREFGKHSVSATLLFETEKSYSNTMTGAARGFYSDVAVDISMGLLSLPKGWQAVTGSHGYSGGTASYVGRLNYMYDKKYLAELVVRRDGSYVFAPENRWGTFPMASVGWVISEEEFFSKAFPNVDFFKIRASVGTAGNMNNNIPWLYKSEFEVAKNSMVLGDNPITQLYTKNAYLYQDVTWASTILYNLGFDYTMWKGKLGVELDLFYKRTYDIIQTQSGAYPPSLGGLFPAIMNSGEVENKGFELTLKHDNRIDRDWSYGLKGNFSFARNRVLKIVNPDDHPLYRSQVGKSMNARYGFNALGLFQSQEEINNYPMAPSGNLRPGDIKYEDVNGDGIISQKYDYVKIGYGDVPEITFSLDMNLSYKNFYATLLWQGVTNTDYTLSGTYDSGVISSTNYTASFAENGNSPYYRIEGAWTPENPNAKYPRLTTVNSGNNAWHSTWWLVNGEYLRLKNANIGYNVPSKVLKSTPFSSVNIYLAGTNLLTFSHFKYVDPESPSVSNGYYPQQKTYSLGLKVTF</sequence>
<evidence type="ECO:0000313" key="11">
    <source>
        <dbReference type="EMBL" id="MFC4676129.1"/>
    </source>
</evidence>
<dbReference type="InterPro" id="IPR039426">
    <property type="entry name" value="TonB-dep_rcpt-like"/>
</dbReference>
<name>A0ABV9L1M7_9BACT</name>
<keyword evidence="3 8" id="KW-1134">Transmembrane beta strand</keyword>
<dbReference type="SUPFAM" id="SSF56935">
    <property type="entry name" value="Porins"/>
    <property type="match status" value="1"/>
</dbReference>
<reference evidence="12" key="1">
    <citation type="journal article" date="2019" name="Int. J. Syst. Evol. Microbiol.">
        <title>The Global Catalogue of Microorganisms (GCM) 10K type strain sequencing project: providing services to taxonomists for standard genome sequencing and annotation.</title>
        <authorList>
            <consortium name="The Broad Institute Genomics Platform"/>
            <consortium name="The Broad Institute Genome Sequencing Center for Infectious Disease"/>
            <person name="Wu L."/>
            <person name="Ma J."/>
        </authorList>
    </citation>
    <scope>NUCLEOTIDE SEQUENCE [LARGE SCALE GENOMIC DNA]</scope>
    <source>
        <strain evidence="12">CCUG 66188</strain>
    </source>
</reference>
<dbReference type="PANTHER" id="PTHR30069:SF29">
    <property type="entry name" value="HEMOGLOBIN AND HEMOGLOBIN-HAPTOGLOBIN-BINDING PROTEIN 1-RELATED"/>
    <property type="match status" value="1"/>
</dbReference>
<evidence type="ECO:0000256" key="3">
    <source>
        <dbReference type="ARBA" id="ARBA00022452"/>
    </source>
</evidence>
<evidence type="ECO:0000256" key="9">
    <source>
        <dbReference type="SAM" id="SignalP"/>
    </source>
</evidence>
<protein>
    <submittedName>
        <fullName evidence="11">SusC/RagA family TonB-linked outer membrane protein</fullName>
    </submittedName>
</protein>
<feature type="domain" description="TonB-dependent receptor plug" evidence="10">
    <location>
        <begin position="128"/>
        <end position="230"/>
    </location>
</feature>
<organism evidence="11 12">
    <name type="scientific">Dysgonomonas termitidis</name>
    <dbReference type="NCBI Taxonomy" id="1516126"/>
    <lineage>
        <taxon>Bacteria</taxon>
        <taxon>Pseudomonadati</taxon>
        <taxon>Bacteroidota</taxon>
        <taxon>Bacteroidia</taxon>
        <taxon>Bacteroidales</taxon>
        <taxon>Dysgonomonadaceae</taxon>
        <taxon>Dysgonomonas</taxon>
    </lineage>
</organism>
<evidence type="ECO:0000256" key="6">
    <source>
        <dbReference type="ARBA" id="ARBA00023136"/>
    </source>
</evidence>
<evidence type="ECO:0000313" key="12">
    <source>
        <dbReference type="Proteomes" id="UP001596023"/>
    </source>
</evidence>
<keyword evidence="12" id="KW-1185">Reference proteome</keyword>
<feature type="chain" id="PRO_5045337996" evidence="9">
    <location>
        <begin position="31"/>
        <end position="1048"/>
    </location>
</feature>
<dbReference type="InterPro" id="IPR023996">
    <property type="entry name" value="TonB-dep_OMP_SusC/RagA"/>
</dbReference>
<keyword evidence="5 9" id="KW-0732">Signal</keyword>
<dbReference type="InterPro" id="IPR023997">
    <property type="entry name" value="TonB-dep_OMP_SusC/RagA_CS"/>
</dbReference>
<evidence type="ECO:0000259" key="10">
    <source>
        <dbReference type="Pfam" id="PF07715"/>
    </source>
</evidence>
<evidence type="ECO:0000256" key="4">
    <source>
        <dbReference type="ARBA" id="ARBA00022692"/>
    </source>
</evidence>
<comment type="subcellular location">
    <subcellularLocation>
        <location evidence="1 8">Cell outer membrane</location>
        <topology evidence="1 8">Multi-pass membrane protein</topology>
    </subcellularLocation>
</comment>
<evidence type="ECO:0000256" key="5">
    <source>
        <dbReference type="ARBA" id="ARBA00022729"/>
    </source>
</evidence>
<dbReference type="InterPro" id="IPR008969">
    <property type="entry name" value="CarboxyPept-like_regulatory"/>
</dbReference>
<feature type="signal peptide" evidence="9">
    <location>
        <begin position="1"/>
        <end position="30"/>
    </location>
</feature>
<dbReference type="InterPro" id="IPR036942">
    <property type="entry name" value="Beta-barrel_TonB_sf"/>
</dbReference>
<keyword evidence="7 8" id="KW-0998">Cell outer membrane</keyword>
<dbReference type="Proteomes" id="UP001596023">
    <property type="component" value="Unassembled WGS sequence"/>
</dbReference>
<evidence type="ECO:0000256" key="7">
    <source>
        <dbReference type="ARBA" id="ARBA00023237"/>
    </source>
</evidence>
<dbReference type="InterPro" id="IPR012910">
    <property type="entry name" value="Plug_dom"/>
</dbReference>
<dbReference type="Gene3D" id="2.170.130.10">
    <property type="entry name" value="TonB-dependent receptor, plug domain"/>
    <property type="match status" value="1"/>
</dbReference>
<dbReference type="RefSeq" id="WP_380000035.1">
    <property type="nucleotide sequence ID" value="NZ_JBHSGN010000121.1"/>
</dbReference>